<feature type="region of interest" description="Disordered" evidence="6">
    <location>
        <begin position="139"/>
        <end position="180"/>
    </location>
</feature>
<reference evidence="8 9" key="1">
    <citation type="submission" date="2015-01" db="EMBL/GenBank/DDBJ databases">
        <title>The Genome Sequence of Ochroconis gallopava CBS43764.</title>
        <authorList>
            <consortium name="The Broad Institute Genomics Platform"/>
            <person name="Cuomo C."/>
            <person name="de Hoog S."/>
            <person name="Gorbushina A."/>
            <person name="Stielow B."/>
            <person name="Teixiera M."/>
            <person name="Abouelleil A."/>
            <person name="Chapman S.B."/>
            <person name="Priest M."/>
            <person name="Young S.K."/>
            <person name="Wortman J."/>
            <person name="Nusbaum C."/>
            <person name="Birren B."/>
        </authorList>
    </citation>
    <scope>NUCLEOTIDE SEQUENCE [LARGE SCALE GENOMIC DNA]</scope>
    <source>
        <strain evidence="8 9">CBS 43764</strain>
    </source>
</reference>
<dbReference type="Proteomes" id="UP000053259">
    <property type="component" value="Unassembled WGS sequence"/>
</dbReference>
<evidence type="ECO:0000256" key="4">
    <source>
        <dbReference type="ARBA" id="ARBA00022786"/>
    </source>
</evidence>
<dbReference type="SMART" id="SM00119">
    <property type="entry name" value="HECTc"/>
    <property type="match status" value="1"/>
</dbReference>
<dbReference type="InterPro" id="IPR044611">
    <property type="entry name" value="E3A/B/C-like"/>
</dbReference>
<dbReference type="InterPro" id="IPR032353">
    <property type="entry name" value="AZUL"/>
</dbReference>
<proteinExistence type="predicted"/>
<feature type="domain" description="HECT" evidence="7">
    <location>
        <begin position="726"/>
        <end position="1094"/>
    </location>
</feature>
<keyword evidence="4 5" id="KW-0833">Ubl conjugation pathway</keyword>
<dbReference type="Gene3D" id="3.30.2410.10">
    <property type="entry name" value="Hect, E3 ligase catalytic domain"/>
    <property type="match status" value="1"/>
</dbReference>
<dbReference type="HOGENOM" id="CLU_001858_0_0_1"/>
<accession>A0A0D2ABH5</accession>
<evidence type="ECO:0000256" key="5">
    <source>
        <dbReference type="PROSITE-ProRule" id="PRU00104"/>
    </source>
</evidence>
<dbReference type="SUPFAM" id="SSF56204">
    <property type="entry name" value="Hect, E3 ligase catalytic domain"/>
    <property type="match status" value="1"/>
</dbReference>
<dbReference type="OrthoDB" id="5981550at2759"/>
<evidence type="ECO:0000259" key="7">
    <source>
        <dbReference type="PROSITE" id="PS50237"/>
    </source>
</evidence>
<dbReference type="InParanoid" id="A0A0D2ABH5"/>
<dbReference type="Pfam" id="PF16558">
    <property type="entry name" value="AZUL"/>
    <property type="match status" value="1"/>
</dbReference>
<dbReference type="VEuPathDB" id="FungiDB:PV09_04484"/>
<dbReference type="EMBL" id="KN847541">
    <property type="protein sequence ID" value="KIW04168.1"/>
    <property type="molecule type" value="Genomic_DNA"/>
</dbReference>
<dbReference type="EC" id="2.3.2.26" evidence="2"/>
<dbReference type="PROSITE" id="PS50237">
    <property type="entry name" value="HECT"/>
    <property type="match status" value="1"/>
</dbReference>
<name>A0A0D2ABH5_9PEZI</name>
<comment type="catalytic activity">
    <reaction evidence="1">
        <text>S-ubiquitinyl-[E2 ubiquitin-conjugating enzyme]-L-cysteine + [acceptor protein]-L-lysine = [E2 ubiquitin-conjugating enzyme]-L-cysteine + N(6)-ubiquitinyl-[acceptor protein]-L-lysine.</text>
        <dbReference type="EC" id="2.3.2.26"/>
    </reaction>
</comment>
<dbReference type="GO" id="GO:0061630">
    <property type="term" value="F:ubiquitin protein ligase activity"/>
    <property type="evidence" value="ECO:0007669"/>
    <property type="project" value="UniProtKB-EC"/>
</dbReference>
<evidence type="ECO:0000313" key="8">
    <source>
        <dbReference type="EMBL" id="KIW04168.1"/>
    </source>
</evidence>
<keyword evidence="9" id="KW-1185">Reference proteome</keyword>
<dbReference type="PANTHER" id="PTHR45700">
    <property type="entry name" value="UBIQUITIN-PROTEIN LIGASE E3C"/>
    <property type="match status" value="1"/>
</dbReference>
<dbReference type="RefSeq" id="XP_016214037.1">
    <property type="nucleotide sequence ID" value="XM_016357835.1"/>
</dbReference>
<dbReference type="AlphaFoldDB" id="A0A0D2ABH5"/>
<keyword evidence="3" id="KW-0808">Transferase</keyword>
<dbReference type="GO" id="GO:0000209">
    <property type="term" value="P:protein polyubiquitination"/>
    <property type="evidence" value="ECO:0007669"/>
    <property type="project" value="InterPro"/>
</dbReference>
<gene>
    <name evidence="8" type="ORF">PV09_04484</name>
</gene>
<dbReference type="InterPro" id="IPR035983">
    <property type="entry name" value="Hect_E3_ubiquitin_ligase"/>
</dbReference>
<feature type="compositionally biased region" description="Polar residues" evidence="6">
    <location>
        <begin position="154"/>
        <end position="165"/>
    </location>
</feature>
<dbReference type="Gene3D" id="3.30.2160.10">
    <property type="entry name" value="Hect, E3 ligase catalytic domain"/>
    <property type="match status" value="1"/>
</dbReference>
<evidence type="ECO:0000313" key="9">
    <source>
        <dbReference type="Proteomes" id="UP000053259"/>
    </source>
</evidence>
<dbReference type="GeneID" id="27312457"/>
<evidence type="ECO:0000256" key="2">
    <source>
        <dbReference type="ARBA" id="ARBA00012485"/>
    </source>
</evidence>
<dbReference type="STRING" id="253628.A0A0D2ABH5"/>
<evidence type="ECO:0000256" key="3">
    <source>
        <dbReference type="ARBA" id="ARBA00022679"/>
    </source>
</evidence>
<sequence length="1094" mass="125116">MAAMQESPLDLKLWHKVFGALGVIPRSNVLVERKQKSRLVAFHLLLQCFALQIRYGCENKDCKTLGCFSCRRRNTSEPVRRPTLLAARNQAFVLASTDDPLSYLCPNPLRTDIDGDERVDTNLVRAYVLSLQNGDDAMRASQAAIQGQKRGDDPTSSPSRNGQCDDSSEDKHAKTNTTQTKVDRASLVQNLFNTNKMAYWFDSQCNTRDNSKSKDLDVMVFTELSRELAMAIATALTRISGSYRDRFASITDLVVRSIRYNFSSPSRLLEQWSSPGPQIPIASLSRMPFKEVLDTDGNVINSIVAMDKPHEHLRHWTALPAAFEEMLTAMWNALDALLVPPPRIAGSKNNTLGTAYVSDDQAARMIFIAILLLIVSIPKSDSTTLSLILAKRSLGGSVVGYSSETEFNDTVHMRNNVVLVSDAFEYPLSTRLAEKVVAALAVRRSYWCALRVEGSEVFPVMYLVMAYMNRLVFEAISPDDGQGTWRFEVQRLHRVGRSPGPILLEWLKTVFRIGWKGEHVVDRWKGAGSALEIMNDLYQMYNSDPKGWVPDDSHFVIPLLGAHLKPHKIVPDYLAWMAANPPGSKRYKNERHLLQFPFLFEPMRRMHNFRLMLYHQMHHEWRRSRAVRELHNHFSWLITPGSSDYRCIDERCNHAMCERLRFQNRQPILSDDARHGSIRRLPSHFWNRDLYLRNRLDTSRAKFLILDIERQSILESTFDQLWGREHRELLKPLKIVMRMDGKDEDAADHGGVSQEFFRLVLAKAFEPEYGLFVVTEEQTKMNWFKPLSLEPLQTYELLGLLFGMAVYNGITLPVNLPFAMYQVLCGRGPFEQFVLQDAWPSLHKSFQQLTDWREEDGDVEEIFARDYAFSFEANGQTYTIDMLNDDSTLVDRLFYSEDSEQSIFTDMRRSLTPVTYSNRIDFISDYKKWLVFNSVRPQLEAFVKGFRHIISITFTSFITSPTLQRFVEGTRQIDASLLKAATSYAITSPETEPSYSDEYSSAHPTIQHFWSVVMNYDQVQLQKLLTFVTASDRVPVQGYRAIGFSIEKHGDVNMLPTSSTCFGKLFLPPYESEEAVSRMLGIAIEEGTSGFGFM</sequence>
<protein>
    <recommendedName>
        <fullName evidence="2">HECT-type E3 ubiquitin transferase</fullName>
        <ecNumber evidence="2">2.3.2.26</ecNumber>
    </recommendedName>
</protein>
<evidence type="ECO:0000256" key="6">
    <source>
        <dbReference type="SAM" id="MobiDB-lite"/>
    </source>
</evidence>
<organism evidence="8 9">
    <name type="scientific">Verruconis gallopava</name>
    <dbReference type="NCBI Taxonomy" id="253628"/>
    <lineage>
        <taxon>Eukaryota</taxon>
        <taxon>Fungi</taxon>
        <taxon>Dikarya</taxon>
        <taxon>Ascomycota</taxon>
        <taxon>Pezizomycotina</taxon>
        <taxon>Dothideomycetes</taxon>
        <taxon>Pleosporomycetidae</taxon>
        <taxon>Venturiales</taxon>
        <taxon>Sympoventuriaceae</taxon>
        <taxon>Verruconis</taxon>
    </lineage>
</organism>
<dbReference type="Pfam" id="PF00632">
    <property type="entry name" value="HECT"/>
    <property type="match status" value="1"/>
</dbReference>
<evidence type="ECO:0000256" key="1">
    <source>
        <dbReference type="ARBA" id="ARBA00000885"/>
    </source>
</evidence>
<feature type="active site" description="Glycyl thioester intermediate" evidence="5">
    <location>
        <position position="1061"/>
    </location>
</feature>
<dbReference type="Gene3D" id="3.90.1750.10">
    <property type="entry name" value="Hect, E3 ligase catalytic domains"/>
    <property type="match status" value="1"/>
</dbReference>
<dbReference type="InterPro" id="IPR000569">
    <property type="entry name" value="HECT_dom"/>
</dbReference>